<accession>X1FC65</accession>
<dbReference type="AlphaFoldDB" id="X1FC65"/>
<proteinExistence type="predicted"/>
<protein>
    <submittedName>
        <fullName evidence="1">Uncharacterized protein</fullName>
    </submittedName>
</protein>
<name>X1FC65_9ZZZZ</name>
<dbReference type="EMBL" id="BARU01005930">
    <property type="protein sequence ID" value="GAH43246.1"/>
    <property type="molecule type" value="Genomic_DNA"/>
</dbReference>
<comment type="caution">
    <text evidence="1">The sequence shown here is derived from an EMBL/GenBank/DDBJ whole genome shotgun (WGS) entry which is preliminary data.</text>
</comment>
<feature type="non-terminal residue" evidence="1">
    <location>
        <position position="1"/>
    </location>
</feature>
<organism evidence="1">
    <name type="scientific">marine sediment metagenome</name>
    <dbReference type="NCBI Taxonomy" id="412755"/>
    <lineage>
        <taxon>unclassified sequences</taxon>
        <taxon>metagenomes</taxon>
        <taxon>ecological metagenomes</taxon>
    </lineage>
</organism>
<evidence type="ECO:0000313" key="1">
    <source>
        <dbReference type="EMBL" id="GAH43246.1"/>
    </source>
</evidence>
<reference evidence="1" key="1">
    <citation type="journal article" date="2014" name="Front. Microbiol.">
        <title>High frequency of phylogenetically diverse reductive dehalogenase-homologous genes in deep subseafloor sedimentary metagenomes.</title>
        <authorList>
            <person name="Kawai M."/>
            <person name="Futagami T."/>
            <person name="Toyoda A."/>
            <person name="Takaki Y."/>
            <person name="Nishi S."/>
            <person name="Hori S."/>
            <person name="Arai W."/>
            <person name="Tsubouchi T."/>
            <person name="Morono Y."/>
            <person name="Uchiyama I."/>
            <person name="Ito T."/>
            <person name="Fujiyama A."/>
            <person name="Inagaki F."/>
            <person name="Takami H."/>
        </authorList>
    </citation>
    <scope>NUCLEOTIDE SEQUENCE</scope>
    <source>
        <strain evidence="1">Expedition CK06-06</strain>
    </source>
</reference>
<gene>
    <name evidence="1" type="ORF">S03H2_11636</name>
</gene>
<sequence length="106" mass="11571">ITSTAGHNCNVWEILRNNFWANANHIWFPGPDQAPLGAIIMHNVFGSEWAGMKCQLGANAAWNIISQNFLGGAYSWADGYRAGEPTTQWYGNYADVDGGITRIAPA</sequence>